<accession>A0A0V1PXZ0</accession>
<dbReference type="GO" id="GO:0004401">
    <property type="term" value="F:histidinol-phosphatase activity"/>
    <property type="evidence" value="ECO:0007669"/>
    <property type="project" value="UniProtKB-UniRule"/>
</dbReference>
<dbReference type="PANTHER" id="PTHR21039">
    <property type="entry name" value="HISTIDINOL PHOSPHATASE-RELATED"/>
    <property type="match status" value="1"/>
</dbReference>
<dbReference type="RefSeq" id="XP_015467233.1">
    <property type="nucleotide sequence ID" value="XM_015611965.1"/>
</dbReference>
<organism evidence="10 11">
    <name type="scientific">Debaryomyces fabryi</name>
    <dbReference type="NCBI Taxonomy" id="58627"/>
    <lineage>
        <taxon>Eukaryota</taxon>
        <taxon>Fungi</taxon>
        <taxon>Dikarya</taxon>
        <taxon>Ascomycota</taxon>
        <taxon>Saccharomycotina</taxon>
        <taxon>Pichiomycetes</taxon>
        <taxon>Debaryomycetaceae</taxon>
        <taxon>Debaryomyces</taxon>
    </lineage>
</organism>
<keyword evidence="5 8" id="KW-0378">Hydrolase</keyword>
<evidence type="ECO:0000256" key="3">
    <source>
        <dbReference type="ARBA" id="ARBA00013085"/>
    </source>
</evidence>
<dbReference type="OrthoDB" id="5957391at2759"/>
<dbReference type="Gene3D" id="3.20.20.140">
    <property type="entry name" value="Metal-dependent hydrolases"/>
    <property type="match status" value="1"/>
</dbReference>
<evidence type="ECO:0000256" key="4">
    <source>
        <dbReference type="ARBA" id="ARBA00022605"/>
    </source>
</evidence>
<sequence length="321" mass="37428">MHSHHSHSGTYVSHATDDLDSIVSKAQSMGFTHFCLTEHMPRLENKFLYPEEIEKNYSIKELDDNFKRYLDHAKRLQEKYNAEGGMKILIGFEVEGIDESHIEYSSKSIIEESPYVNMSVGSVHYVNQIPIDFSAKLWAQARDSTIDKTTRSLYKAYFDLQYKVVLKLKPQVIGHFDLIRLFEPTDEIDETTQKALKDINVESDWPDVWESIVRNIKFINDYGGLFELNSAAIRKGWSSPYPKKDMCDAILRYGNGKFCLSDDSHSIAQVGLNFHKAWEYAKDVLKLDYIYYLDLDENKNTVTRRELILELDKSTFWNQYK</sequence>
<dbReference type="CDD" id="cd12110">
    <property type="entry name" value="PHP_HisPPase_Hisj_like"/>
    <property type="match status" value="1"/>
</dbReference>
<dbReference type="UniPathway" id="UPA00031">
    <property type="reaction ID" value="UER00013"/>
</dbReference>
<dbReference type="EC" id="3.1.3.15" evidence="3 8"/>
<evidence type="ECO:0000259" key="9">
    <source>
        <dbReference type="Pfam" id="PF02811"/>
    </source>
</evidence>
<comment type="pathway">
    <text evidence="1 8">Amino-acid biosynthesis; L-histidine biosynthesis; L-histidine from 5-phospho-alpha-D-ribose 1-diphosphate: step 8/9.</text>
</comment>
<evidence type="ECO:0000256" key="2">
    <source>
        <dbReference type="ARBA" id="ARBA00009152"/>
    </source>
</evidence>
<evidence type="ECO:0000256" key="5">
    <source>
        <dbReference type="ARBA" id="ARBA00022801"/>
    </source>
</evidence>
<proteinExistence type="inferred from homology"/>
<dbReference type="Pfam" id="PF02811">
    <property type="entry name" value="PHP"/>
    <property type="match status" value="1"/>
</dbReference>
<evidence type="ECO:0000313" key="11">
    <source>
        <dbReference type="Proteomes" id="UP000054251"/>
    </source>
</evidence>
<comment type="caution">
    <text evidence="10">The sequence shown here is derived from an EMBL/GenBank/DDBJ whole genome shotgun (WGS) entry which is preliminary data.</text>
</comment>
<comment type="catalytic activity">
    <reaction evidence="7 8">
        <text>L-histidinol phosphate + H2O = L-histidinol + phosphate</text>
        <dbReference type="Rhea" id="RHEA:14465"/>
        <dbReference type="ChEBI" id="CHEBI:15377"/>
        <dbReference type="ChEBI" id="CHEBI:43474"/>
        <dbReference type="ChEBI" id="CHEBI:57699"/>
        <dbReference type="ChEBI" id="CHEBI:57980"/>
        <dbReference type="EC" id="3.1.3.15"/>
    </reaction>
</comment>
<evidence type="ECO:0000313" key="10">
    <source>
        <dbReference type="EMBL" id="KSA01131.1"/>
    </source>
</evidence>
<dbReference type="GeneID" id="26840145"/>
<evidence type="ECO:0000256" key="6">
    <source>
        <dbReference type="ARBA" id="ARBA00023102"/>
    </source>
</evidence>
<dbReference type="InterPro" id="IPR016195">
    <property type="entry name" value="Pol/histidinol_Pase-like"/>
</dbReference>
<dbReference type="EMBL" id="LMYN01000063">
    <property type="protein sequence ID" value="KSA01131.1"/>
    <property type="molecule type" value="Genomic_DNA"/>
</dbReference>
<keyword evidence="6 8" id="KW-0368">Histidine biosynthesis</keyword>
<feature type="domain" description="PHP" evidence="9">
    <location>
        <begin position="4"/>
        <end position="230"/>
    </location>
</feature>
<reference evidence="10 11" key="1">
    <citation type="submission" date="2015-11" db="EMBL/GenBank/DDBJ databases">
        <title>The genome of Debaryomyces fabryi.</title>
        <authorList>
            <person name="Tafer H."/>
            <person name="Lopandic K."/>
        </authorList>
    </citation>
    <scope>NUCLEOTIDE SEQUENCE [LARGE SCALE GENOMIC DNA]</scope>
    <source>
        <strain evidence="10 11">CBS 789</strain>
    </source>
</reference>
<dbReference type="AlphaFoldDB" id="A0A0V1PXZ0"/>
<protein>
    <recommendedName>
        <fullName evidence="3 8">Histidinol-phosphatase</fullName>
        <shortName evidence="8">HolPase</shortName>
        <ecNumber evidence="3 8">3.1.3.15</ecNumber>
    </recommendedName>
</protein>
<dbReference type="Proteomes" id="UP000054251">
    <property type="component" value="Unassembled WGS sequence"/>
</dbReference>
<dbReference type="NCBIfam" id="TIGR01856">
    <property type="entry name" value="hisJ_fam"/>
    <property type="match status" value="1"/>
</dbReference>
<dbReference type="InterPro" id="IPR010140">
    <property type="entry name" value="Histidinol_P_phosphatase_HisJ"/>
</dbReference>
<comment type="similarity">
    <text evidence="2 8">Belongs to the PHP hydrolase family. HisK subfamily.</text>
</comment>
<dbReference type="SUPFAM" id="SSF89550">
    <property type="entry name" value="PHP domain-like"/>
    <property type="match status" value="1"/>
</dbReference>
<dbReference type="PANTHER" id="PTHR21039:SF0">
    <property type="entry name" value="HISTIDINOL-PHOSPHATASE"/>
    <property type="match status" value="1"/>
</dbReference>
<evidence type="ECO:0000256" key="7">
    <source>
        <dbReference type="ARBA" id="ARBA00049158"/>
    </source>
</evidence>
<name>A0A0V1PXZ0_9ASCO</name>
<evidence type="ECO:0000256" key="1">
    <source>
        <dbReference type="ARBA" id="ARBA00004970"/>
    </source>
</evidence>
<dbReference type="InterPro" id="IPR004013">
    <property type="entry name" value="PHP_dom"/>
</dbReference>
<dbReference type="GO" id="GO:0000105">
    <property type="term" value="P:L-histidine biosynthetic process"/>
    <property type="evidence" value="ECO:0007669"/>
    <property type="project" value="UniProtKB-UniRule"/>
</dbReference>
<gene>
    <name evidence="10" type="ORF">AC631_03136</name>
</gene>
<evidence type="ECO:0000256" key="8">
    <source>
        <dbReference type="RuleBase" id="RU366003"/>
    </source>
</evidence>
<keyword evidence="11" id="KW-1185">Reference proteome</keyword>
<dbReference type="GO" id="GO:0005737">
    <property type="term" value="C:cytoplasm"/>
    <property type="evidence" value="ECO:0007669"/>
    <property type="project" value="TreeGrafter"/>
</dbReference>
<keyword evidence="4 8" id="KW-0028">Amino-acid biosynthesis</keyword>